<name>A0AAD5XFP8_9FUNG</name>
<reference evidence="2" key="1">
    <citation type="submission" date="2020-05" db="EMBL/GenBank/DDBJ databases">
        <title>Phylogenomic resolution of chytrid fungi.</title>
        <authorList>
            <person name="Stajich J.E."/>
            <person name="Amses K."/>
            <person name="Simmons R."/>
            <person name="Seto K."/>
            <person name="Myers J."/>
            <person name="Bonds A."/>
            <person name="Quandt C.A."/>
            <person name="Barry K."/>
            <person name="Liu P."/>
            <person name="Grigoriev I."/>
            <person name="Longcore J.E."/>
            <person name="James T.Y."/>
        </authorList>
    </citation>
    <scope>NUCLEOTIDE SEQUENCE</scope>
    <source>
        <strain evidence="2">JEL0513</strain>
    </source>
</reference>
<dbReference type="GO" id="GO:0035725">
    <property type="term" value="P:sodium ion transmembrane transport"/>
    <property type="evidence" value="ECO:0007669"/>
    <property type="project" value="TreeGrafter"/>
</dbReference>
<gene>
    <name evidence="2" type="primary">KCNH7</name>
    <name evidence="2" type="ORF">HK100_007862</name>
</gene>
<proteinExistence type="predicted"/>
<protein>
    <submittedName>
        <fullName evidence="2">Potassium voltage-gated channel sub H member 7</fullName>
    </submittedName>
</protein>
<evidence type="ECO:0000313" key="2">
    <source>
        <dbReference type="EMBL" id="KAJ3130618.1"/>
    </source>
</evidence>
<comment type="caution">
    <text evidence="2">The sequence shown here is derived from an EMBL/GenBank/DDBJ whole genome shotgun (WGS) entry which is preliminary data.</text>
</comment>
<keyword evidence="1" id="KW-0812">Transmembrane</keyword>
<dbReference type="AlphaFoldDB" id="A0AAD5XFP8"/>
<evidence type="ECO:0000256" key="1">
    <source>
        <dbReference type="SAM" id="Phobius"/>
    </source>
</evidence>
<sequence length="122" mass="13633">MQLIKNSFSFCLRPSDPLEQGFAIVAALVGAILYAILVGTISSFSFGLDSSGRRFKEKIDEVQEYMTYRKLSEPVKSKANIYSFPGVILPIAFTDIFVTKGKYFDEDAILSEMNESLKQRSG</sequence>
<dbReference type="InterPro" id="IPR051413">
    <property type="entry name" value="K/Na_HCN_channel"/>
</dbReference>
<dbReference type="GO" id="GO:0005249">
    <property type="term" value="F:voltage-gated potassium channel activity"/>
    <property type="evidence" value="ECO:0007669"/>
    <property type="project" value="TreeGrafter"/>
</dbReference>
<dbReference type="GO" id="GO:0003254">
    <property type="term" value="P:regulation of membrane depolarization"/>
    <property type="evidence" value="ECO:0007669"/>
    <property type="project" value="TreeGrafter"/>
</dbReference>
<feature type="transmembrane region" description="Helical" evidence="1">
    <location>
        <begin position="22"/>
        <end position="48"/>
    </location>
</feature>
<keyword evidence="1" id="KW-0472">Membrane</keyword>
<dbReference type="PANTHER" id="PTHR45689:SF5">
    <property type="entry name" value="I[[H]] CHANNEL, ISOFORM E"/>
    <property type="match status" value="1"/>
</dbReference>
<dbReference type="Proteomes" id="UP001211907">
    <property type="component" value="Unassembled WGS sequence"/>
</dbReference>
<accession>A0AAD5XFP8</accession>
<keyword evidence="1" id="KW-1133">Transmembrane helix</keyword>
<dbReference type="GO" id="GO:0098855">
    <property type="term" value="C:HCN channel complex"/>
    <property type="evidence" value="ECO:0007669"/>
    <property type="project" value="TreeGrafter"/>
</dbReference>
<dbReference type="PANTHER" id="PTHR45689">
    <property type="entry name" value="I[[H]] CHANNEL, ISOFORM E"/>
    <property type="match status" value="1"/>
</dbReference>
<keyword evidence="3" id="KW-1185">Reference proteome</keyword>
<organism evidence="2 3">
    <name type="scientific">Physocladia obscura</name>
    <dbReference type="NCBI Taxonomy" id="109957"/>
    <lineage>
        <taxon>Eukaryota</taxon>
        <taxon>Fungi</taxon>
        <taxon>Fungi incertae sedis</taxon>
        <taxon>Chytridiomycota</taxon>
        <taxon>Chytridiomycota incertae sedis</taxon>
        <taxon>Chytridiomycetes</taxon>
        <taxon>Chytridiales</taxon>
        <taxon>Chytriomycetaceae</taxon>
        <taxon>Physocladia</taxon>
    </lineage>
</organism>
<dbReference type="Gene3D" id="1.10.287.630">
    <property type="entry name" value="Helix hairpin bin"/>
    <property type="match status" value="1"/>
</dbReference>
<evidence type="ECO:0000313" key="3">
    <source>
        <dbReference type="Proteomes" id="UP001211907"/>
    </source>
</evidence>
<dbReference type="EMBL" id="JADGJH010000374">
    <property type="protein sequence ID" value="KAJ3130618.1"/>
    <property type="molecule type" value="Genomic_DNA"/>
</dbReference>